<name>A0A8H6FN35_9LECA</name>
<comment type="caution">
    <text evidence="1">The sequence shown here is derived from an EMBL/GenBank/DDBJ whole genome shotgun (WGS) entry which is preliminary data.</text>
</comment>
<dbReference type="GeneID" id="59291761"/>
<reference evidence="1 2" key="1">
    <citation type="journal article" date="2020" name="Genomics">
        <title>Complete, high-quality genomes from long-read metagenomic sequencing of two wolf lichen thalli reveals enigmatic genome architecture.</title>
        <authorList>
            <person name="McKenzie S.K."/>
            <person name="Walston R.F."/>
            <person name="Allen J.L."/>
        </authorList>
    </citation>
    <scope>NUCLEOTIDE SEQUENCE [LARGE SCALE GENOMIC DNA]</scope>
    <source>
        <strain evidence="1">WasteWater2</strain>
    </source>
</reference>
<dbReference type="Proteomes" id="UP000578531">
    <property type="component" value="Unassembled WGS sequence"/>
</dbReference>
<organism evidence="1 2">
    <name type="scientific">Letharia columbiana</name>
    <dbReference type="NCBI Taxonomy" id="112416"/>
    <lineage>
        <taxon>Eukaryota</taxon>
        <taxon>Fungi</taxon>
        <taxon>Dikarya</taxon>
        <taxon>Ascomycota</taxon>
        <taxon>Pezizomycotina</taxon>
        <taxon>Lecanoromycetes</taxon>
        <taxon>OSLEUM clade</taxon>
        <taxon>Lecanoromycetidae</taxon>
        <taxon>Lecanorales</taxon>
        <taxon>Lecanorineae</taxon>
        <taxon>Parmeliaceae</taxon>
        <taxon>Letharia</taxon>
    </lineage>
</organism>
<protein>
    <submittedName>
        <fullName evidence="1">Uncharacterized protein</fullName>
    </submittedName>
</protein>
<evidence type="ECO:0000313" key="2">
    <source>
        <dbReference type="Proteomes" id="UP000578531"/>
    </source>
</evidence>
<sequence length="314" mass="35588">MKLISVPLLVISPEIVESKHSDGLESYLRHVPKLCNNGAMSFEWHNRSLDTMSATQLGPNWKEDYFMYKCNDSKAGLKANAFFAPVHGARVYGDAFVFRMEPDTYDGFTGRAEYVDMDYGFAKQPGAIKLLDNLAEWTELPSKSRFISKSTEGFSVQQWVAKEVQVLRIPVDGSPHVIKLKTTEITTSKDRDEETKGDEEWLMHVPDIQGCTDAVFDWDSRSLVASKLGGNLVSEEHEGWWFMYKCNEPWAGSLSKKNFAFEGHRKTRAFGDIFIFRLDEEVMCDQLGYASYGELASVPEGKHARFMFAPMAAK</sequence>
<dbReference type="EMBL" id="JACCJC010000055">
    <property type="protein sequence ID" value="KAF6231582.1"/>
    <property type="molecule type" value="Genomic_DNA"/>
</dbReference>
<accession>A0A8H6FN35</accession>
<dbReference type="AlphaFoldDB" id="A0A8H6FN35"/>
<dbReference type="RefSeq" id="XP_037161014.1">
    <property type="nucleotide sequence ID" value="XM_037312000.1"/>
</dbReference>
<proteinExistence type="predicted"/>
<keyword evidence="2" id="KW-1185">Reference proteome</keyword>
<dbReference type="OrthoDB" id="5393243at2759"/>
<gene>
    <name evidence="1" type="ORF">HO173_010114</name>
</gene>
<evidence type="ECO:0000313" key="1">
    <source>
        <dbReference type="EMBL" id="KAF6231582.1"/>
    </source>
</evidence>